<keyword evidence="2" id="KW-1185">Reference proteome</keyword>
<dbReference type="EMBL" id="BSDY01000008">
    <property type="protein sequence ID" value="GLI56424.1"/>
    <property type="molecule type" value="Genomic_DNA"/>
</dbReference>
<comment type="caution">
    <text evidence="1">The sequence shown here is derived from an EMBL/GenBank/DDBJ whole genome shotgun (WGS) entry which is preliminary data.</text>
</comment>
<gene>
    <name evidence="1" type="ORF">PM10SUCC1_19380</name>
</gene>
<protein>
    <recommendedName>
        <fullName evidence="3">SEC-C motif-containing protein</fullName>
    </recommendedName>
</protein>
<evidence type="ECO:0000313" key="1">
    <source>
        <dbReference type="EMBL" id="GLI56424.1"/>
    </source>
</evidence>
<dbReference type="SUPFAM" id="SSF103642">
    <property type="entry name" value="Sec-C motif"/>
    <property type="match status" value="1"/>
</dbReference>
<proteinExistence type="predicted"/>
<organism evidence="1 2">
    <name type="scientific">Propionigenium maris DSM 9537</name>
    <dbReference type="NCBI Taxonomy" id="1123000"/>
    <lineage>
        <taxon>Bacteria</taxon>
        <taxon>Fusobacteriati</taxon>
        <taxon>Fusobacteriota</taxon>
        <taxon>Fusobacteriia</taxon>
        <taxon>Fusobacteriales</taxon>
        <taxon>Fusobacteriaceae</taxon>
        <taxon>Propionigenium</taxon>
    </lineage>
</organism>
<dbReference type="Gene3D" id="3.10.450.50">
    <property type="match status" value="1"/>
</dbReference>
<reference evidence="1" key="1">
    <citation type="submission" date="2022-12" db="EMBL/GenBank/DDBJ databases">
        <title>Reference genome sequencing for broad-spectrum identification of bacterial and archaeal isolates by mass spectrometry.</title>
        <authorList>
            <person name="Sekiguchi Y."/>
            <person name="Tourlousse D.M."/>
        </authorList>
    </citation>
    <scope>NUCLEOTIDE SEQUENCE</scope>
    <source>
        <strain evidence="1">10succ1</strain>
    </source>
</reference>
<name>A0A9W6GJQ9_9FUSO</name>
<evidence type="ECO:0008006" key="3">
    <source>
        <dbReference type="Google" id="ProtNLM"/>
    </source>
</evidence>
<accession>A0A9W6GJQ9</accession>
<dbReference type="Proteomes" id="UP001144471">
    <property type="component" value="Unassembled WGS sequence"/>
</dbReference>
<evidence type="ECO:0000313" key="2">
    <source>
        <dbReference type="Proteomes" id="UP001144471"/>
    </source>
</evidence>
<dbReference type="RefSeq" id="WP_281835586.1">
    <property type="nucleotide sequence ID" value="NZ_BSDY01000008.1"/>
</dbReference>
<dbReference type="Pfam" id="PF02810">
    <property type="entry name" value="SEC-C"/>
    <property type="match status" value="1"/>
</dbReference>
<sequence length="732" mass="86275">MVALEEIKRGIKNKNEEKVVEGLKNLIKEEPKNIKKAVLMRNTIIEPLNRKCNKEDNDFFIRAIIKVIAEEIKEDNVKSLAYLRELLEIMNSINTIFKSVELNNERLKDNKFKNHTFLQKIHSFMAFFESQRLYMSKEKVVEEGEFVTGMEKEVAKYAVEGREIVVPDRGHLEGLIESGEALYNLCFYEHKDSIEEEFDKSNDWISPYMNPGFEEIMHLAHHRKLLEDIWSRFKYADWKLESKEEVEKFYPNNKKIEAMKHVATHRYTYRVNSIGNNIIKEKEREMREAYTKIVKSSDNITMGLLDNLFRITKEEYLELNYFINELSRASKELLAPIYFDTSISEIKIEEYILGCEYLQTLALIYQEAEKNKFIETENNQNLLVPLVSLDKLIGHFSNVHDIELKKAKQIIETYVFGKDLKLDLFSQPLPYVGGNNVIFSTNLILQLNIFRMIEMLVNKVSSEDVAKKGIQFEKEIREALSLNPHINVNKDALKYEAFDGREIEYDFIGTFEDCLILMEFKHLKVPYTDKERYNSFETLKEAFEQIKRRSESVEKDWEKIKELSTLDLPEKPFKEEKIIKIVCTNIYEFTTLEEDNIKVIDSTSLLCYFVKKNTEVFASDDSVYKRLSLCKKSKPTVKEFLEFLENPITIEPFKKAFSEQLRPIQIMGKEDNIAIYELILKKDPYKEYIKKILEDPKKIKKEPEKIKKKKKLGRNEKCFCGSGKKYKKCCLN</sequence>
<dbReference type="AlphaFoldDB" id="A0A9W6GJQ9"/>
<dbReference type="InterPro" id="IPR004027">
    <property type="entry name" value="SEC_C_motif"/>
</dbReference>